<gene>
    <name evidence="3" type="ORF">CAT723_06510</name>
</gene>
<dbReference type="PROSITE" id="PS51257">
    <property type="entry name" value="PROKAR_LIPOPROTEIN"/>
    <property type="match status" value="1"/>
</dbReference>
<evidence type="ECO:0000256" key="1">
    <source>
        <dbReference type="SAM" id="MobiDB-lite"/>
    </source>
</evidence>
<feature type="signal peptide" evidence="2">
    <location>
        <begin position="1"/>
        <end position="23"/>
    </location>
</feature>
<organism evidence="3 4">
    <name type="scientific">Corynebacterium ammoniagenes</name>
    <name type="common">Brevibacterium ammoniagenes</name>
    <dbReference type="NCBI Taxonomy" id="1697"/>
    <lineage>
        <taxon>Bacteria</taxon>
        <taxon>Bacillati</taxon>
        <taxon>Actinomycetota</taxon>
        <taxon>Actinomycetes</taxon>
        <taxon>Mycobacteriales</taxon>
        <taxon>Corynebacteriaceae</taxon>
        <taxon>Corynebacterium</taxon>
    </lineage>
</organism>
<name>A0AAV5G677_CORAM</name>
<dbReference type="RefSeq" id="WP_236163625.1">
    <property type="nucleotide sequence ID" value="NZ_BQKK01000001.1"/>
</dbReference>
<reference evidence="3" key="1">
    <citation type="submission" date="2021-12" db="EMBL/GenBank/DDBJ databases">
        <title>Draft genome sequence of Corynebacterium ammoniagenes strain T-723.</title>
        <authorList>
            <person name="Matsuzawa M."/>
            <person name="Hiratani M."/>
            <person name="Abe I."/>
            <person name="Tsuji Y."/>
            <person name="Nakamura J."/>
        </authorList>
    </citation>
    <scope>NUCLEOTIDE SEQUENCE</scope>
    <source>
        <strain evidence="3">T-723</strain>
    </source>
</reference>
<dbReference type="AlphaFoldDB" id="A0AAV5G677"/>
<protein>
    <recommendedName>
        <fullName evidence="5">Secreted protein</fullName>
    </recommendedName>
</protein>
<feature type="compositionally biased region" description="Low complexity" evidence="1">
    <location>
        <begin position="89"/>
        <end position="101"/>
    </location>
</feature>
<evidence type="ECO:0000313" key="4">
    <source>
        <dbReference type="Proteomes" id="UP001054925"/>
    </source>
</evidence>
<keyword evidence="2" id="KW-0732">Signal</keyword>
<dbReference type="Proteomes" id="UP001054925">
    <property type="component" value="Unassembled WGS sequence"/>
</dbReference>
<feature type="compositionally biased region" description="Low complexity" evidence="1">
    <location>
        <begin position="55"/>
        <end position="66"/>
    </location>
</feature>
<comment type="caution">
    <text evidence="3">The sequence shown here is derived from an EMBL/GenBank/DDBJ whole genome shotgun (WGS) entry which is preliminary data.</text>
</comment>
<sequence>MSFPRPMKLSAAALALVAPLALVACGSGESDEAAAPSTSAVTSTTEATSEKETSSAETTTSKAAETSEAEEADAQAQKETQEPNAQGEDPAAVGPADAAAGNPLEGEELQPVQNGQPADEATRGEISGLVNGWYEVGDMRAYMRYIPDNTCSQVLAENPDVGNVDYSVFPQVPMDQVSDNWGAAGVQSIDDLAVSGDTASATVTVNTGEGVDSSVMRFKNEGGKWLFCN</sequence>
<evidence type="ECO:0008006" key="5">
    <source>
        <dbReference type="Google" id="ProtNLM"/>
    </source>
</evidence>
<feature type="chain" id="PRO_5043652323" description="Secreted protein" evidence="2">
    <location>
        <begin position="24"/>
        <end position="229"/>
    </location>
</feature>
<accession>A0AAV5G677</accession>
<dbReference type="EMBL" id="BQKK01000001">
    <property type="protein sequence ID" value="GJN42172.1"/>
    <property type="molecule type" value="Genomic_DNA"/>
</dbReference>
<evidence type="ECO:0000256" key="2">
    <source>
        <dbReference type="SAM" id="SignalP"/>
    </source>
</evidence>
<feature type="compositionally biased region" description="Low complexity" evidence="1">
    <location>
        <begin position="33"/>
        <end position="47"/>
    </location>
</feature>
<proteinExistence type="predicted"/>
<evidence type="ECO:0000313" key="3">
    <source>
        <dbReference type="EMBL" id="GJN42172.1"/>
    </source>
</evidence>
<feature type="region of interest" description="Disordered" evidence="1">
    <location>
        <begin position="28"/>
        <end position="124"/>
    </location>
</feature>